<dbReference type="Proteomes" id="UP000270678">
    <property type="component" value="Chromosome"/>
</dbReference>
<dbReference type="InterPro" id="IPR020449">
    <property type="entry name" value="Tscrpt_reg_AraC-type_HTH"/>
</dbReference>
<dbReference type="Gene3D" id="1.10.10.60">
    <property type="entry name" value="Homeodomain-like"/>
    <property type="match status" value="2"/>
</dbReference>
<feature type="domain" description="HTH araC/xylS-type" evidence="9">
    <location>
        <begin position="302"/>
        <end position="401"/>
    </location>
</feature>
<protein>
    <submittedName>
        <fullName evidence="11">Response regulator</fullName>
    </submittedName>
</protein>
<keyword evidence="5" id="KW-0805">Transcription regulation</keyword>
<dbReference type="InterPro" id="IPR018060">
    <property type="entry name" value="HTH_AraC"/>
</dbReference>
<evidence type="ECO:0000313" key="12">
    <source>
        <dbReference type="Proteomes" id="UP000270678"/>
    </source>
</evidence>
<dbReference type="CDD" id="cd17536">
    <property type="entry name" value="REC_YesN-like"/>
    <property type="match status" value="1"/>
</dbReference>
<organism evidence="11 12">
    <name type="scientific">Paenibacillus lutimineralis</name>
    <dbReference type="NCBI Taxonomy" id="2707005"/>
    <lineage>
        <taxon>Bacteria</taxon>
        <taxon>Bacillati</taxon>
        <taxon>Bacillota</taxon>
        <taxon>Bacilli</taxon>
        <taxon>Bacillales</taxon>
        <taxon>Paenibacillaceae</taxon>
        <taxon>Paenibacillus</taxon>
    </lineage>
</organism>
<accession>A0A3Q9ICD7</accession>
<keyword evidence="2" id="KW-0963">Cytoplasm</keyword>
<keyword evidence="4" id="KW-0902">Two-component regulatory system</keyword>
<dbReference type="RefSeq" id="WP_127003064.1">
    <property type="nucleotide sequence ID" value="NZ_CP034346.1"/>
</dbReference>
<dbReference type="Pfam" id="PF00072">
    <property type="entry name" value="Response_reg"/>
    <property type="match status" value="1"/>
</dbReference>
<evidence type="ECO:0000259" key="9">
    <source>
        <dbReference type="PROSITE" id="PS01124"/>
    </source>
</evidence>
<dbReference type="InterPro" id="IPR001789">
    <property type="entry name" value="Sig_transdc_resp-reg_receiver"/>
</dbReference>
<name>A0A3Q9ICD7_9BACL</name>
<dbReference type="GO" id="GO:0003700">
    <property type="term" value="F:DNA-binding transcription factor activity"/>
    <property type="evidence" value="ECO:0007669"/>
    <property type="project" value="InterPro"/>
</dbReference>
<feature type="domain" description="Response regulatory" evidence="10">
    <location>
        <begin position="6"/>
        <end position="123"/>
    </location>
</feature>
<feature type="modified residue" description="4-aspartylphosphate" evidence="8">
    <location>
        <position position="58"/>
    </location>
</feature>
<evidence type="ECO:0000256" key="5">
    <source>
        <dbReference type="ARBA" id="ARBA00023015"/>
    </source>
</evidence>
<dbReference type="KEGG" id="plut:EI981_25680"/>
<evidence type="ECO:0000313" key="11">
    <source>
        <dbReference type="EMBL" id="AZS17485.1"/>
    </source>
</evidence>
<dbReference type="SMART" id="SM00342">
    <property type="entry name" value="HTH_ARAC"/>
    <property type="match status" value="1"/>
</dbReference>
<evidence type="ECO:0000256" key="1">
    <source>
        <dbReference type="ARBA" id="ARBA00004496"/>
    </source>
</evidence>
<evidence type="ECO:0000256" key="2">
    <source>
        <dbReference type="ARBA" id="ARBA00022490"/>
    </source>
</evidence>
<reference evidence="12" key="1">
    <citation type="submission" date="2018-12" db="EMBL/GenBank/DDBJ databases">
        <title>Complete genome sequence of Paenibacillus sp. MBLB1234.</title>
        <authorList>
            <person name="Nam Y.-D."/>
            <person name="Kang J."/>
            <person name="Chung W.-H."/>
            <person name="Park Y.S."/>
        </authorList>
    </citation>
    <scope>NUCLEOTIDE SEQUENCE [LARGE SCALE GENOMIC DNA]</scope>
    <source>
        <strain evidence="12">MBLB1234</strain>
    </source>
</reference>
<keyword evidence="3 8" id="KW-0597">Phosphoprotein</keyword>
<dbReference type="EMBL" id="CP034346">
    <property type="protein sequence ID" value="AZS17485.1"/>
    <property type="molecule type" value="Genomic_DNA"/>
</dbReference>
<dbReference type="Pfam" id="PF12833">
    <property type="entry name" value="HTH_18"/>
    <property type="match status" value="1"/>
</dbReference>
<dbReference type="PROSITE" id="PS50110">
    <property type="entry name" value="RESPONSE_REGULATORY"/>
    <property type="match status" value="1"/>
</dbReference>
<dbReference type="OrthoDB" id="342399at2"/>
<keyword evidence="6" id="KW-0238">DNA-binding</keyword>
<proteinExistence type="predicted"/>
<evidence type="ECO:0000256" key="3">
    <source>
        <dbReference type="ARBA" id="ARBA00022553"/>
    </source>
</evidence>
<dbReference type="SUPFAM" id="SSF46689">
    <property type="entry name" value="Homeodomain-like"/>
    <property type="match status" value="1"/>
</dbReference>
<dbReference type="InterPro" id="IPR051552">
    <property type="entry name" value="HptR"/>
</dbReference>
<evidence type="ECO:0000259" key="10">
    <source>
        <dbReference type="PROSITE" id="PS50110"/>
    </source>
</evidence>
<dbReference type="PROSITE" id="PS01124">
    <property type="entry name" value="HTH_ARAC_FAMILY_2"/>
    <property type="match status" value="1"/>
</dbReference>
<evidence type="ECO:0000256" key="8">
    <source>
        <dbReference type="PROSITE-ProRule" id="PRU00169"/>
    </source>
</evidence>
<dbReference type="GO" id="GO:0000160">
    <property type="term" value="P:phosphorelay signal transduction system"/>
    <property type="evidence" value="ECO:0007669"/>
    <property type="project" value="UniProtKB-KW"/>
</dbReference>
<evidence type="ECO:0000256" key="4">
    <source>
        <dbReference type="ARBA" id="ARBA00023012"/>
    </source>
</evidence>
<evidence type="ECO:0000256" key="7">
    <source>
        <dbReference type="ARBA" id="ARBA00023163"/>
    </source>
</evidence>
<dbReference type="PANTHER" id="PTHR42713:SF3">
    <property type="entry name" value="TRANSCRIPTIONAL REGULATORY PROTEIN HPTR"/>
    <property type="match status" value="1"/>
</dbReference>
<dbReference type="InterPro" id="IPR009057">
    <property type="entry name" value="Homeodomain-like_sf"/>
</dbReference>
<keyword evidence="7" id="KW-0804">Transcription</keyword>
<dbReference type="GO" id="GO:0005737">
    <property type="term" value="C:cytoplasm"/>
    <property type="evidence" value="ECO:0007669"/>
    <property type="project" value="UniProtKB-SubCell"/>
</dbReference>
<dbReference type="AlphaFoldDB" id="A0A3Q9ICD7"/>
<dbReference type="SMART" id="SM00448">
    <property type="entry name" value="REC"/>
    <property type="match status" value="1"/>
</dbReference>
<dbReference type="Gene3D" id="3.40.50.2300">
    <property type="match status" value="1"/>
</dbReference>
<sequence>MNQKWKVIIADDEFIIREGIRGSIDWDRLNLQVVGEAEDGEEALELALKEQVNILIVDLSMPIMDGLTLISELRDQLPGCKVIIITGHDEFVYAKRAIKLSVDDYILKPVNPGQLMEVLAGVSRKLEIESTNEKILDIASKQLDKNVSLLRERFCLEWIEGDVSEDEIAGQLAFLQMPERLPDMVGIVRWPEQSKGKAFMSEKDRQLLLFAIENVIEELIGETRDAEDYVHFRDQTGMIVVLVWGSRDTTIGTRITEACEKYLDLAVLVSFQLNEGNVNLPELYTAAKTMVNREARMSDFVRKAREIIEQRYSDPELNLEFVADELGVSSVYLSRIFKQESGQSFIGMLTHVRTTMAIRLLVGTKLTMHEIAEKTGYDSQHYFSTSFKKVVGIPPNLYRKSFLEG</sequence>
<evidence type="ECO:0000256" key="6">
    <source>
        <dbReference type="ARBA" id="ARBA00023125"/>
    </source>
</evidence>
<dbReference type="PRINTS" id="PR00032">
    <property type="entry name" value="HTHARAC"/>
</dbReference>
<keyword evidence="12" id="KW-1185">Reference proteome</keyword>
<gene>
    <name evidence="11" type="ORF">EI981_25680</name>
</gene>
<dbReference type="GO" id="GO:0043565">
    <property type="term" value="F:sequence-specific DNA binding"/>
    <property type="evidence" value="ECO:0007669"/>
    <property type="project" value="InterPro"/>
</dbReference>
<dbReference type="InterPro" id="IPR011006">
    <property type="entry name" value="CheY-like_superfamily"/>
</dbReference>
<dbReference type="PANTHER" id="PTHR42713">
    <property type="entry name" value="HISTIDINE KINASE-RELATED"/>
    <property type="match status" value="1"/>
</dbReference>
<dbReference type="SUPFAM" id="SSF52172">
    <property type="entry name" value="CheY-like"/>
    <property type="match status" value="1"/>
</dbReference>
<comment type="subcellular location">
    <subcellularLocation>
        <location evidence="1">Cytoplasm</location>
    </subcellularLocation>
</comment>